<accession>F4WTX7</accession>
<dbReference type="AlphaFoldDB" id="F4WTX7"/>
<evidence type="ECO:0000313" key="2">
    <source>
        <dbReference type="Proteomes" id="UP000007755"/>
    </source>
</evidence>
<protein>
    <submittedName>
        <fullName evidence="1">Uncharacterized protein</fullName>
    </submittedName>
</protein>
<dbReference type="Proteomes" id="UP000007755">
    <property type="component" value="Unassembled WGS sequence"/>
</dbReference>
<keyword evidence="2" id="KW-1185">Reference proteome</keyword>
<name>F4WTX7_ACREC</name>
<reference evidence="1" key="1">
    <citation type="submission" date="2011-02" db="EMBL/GenBank/DDBJ databases">
        <title>The genome of the leaf-cutting ant Acromyrmex echinatior suggests key adaptations to social evolution and fungus farming.</title>
        <authorList>
            <person name="Nygaard S."/>
            <person name="Zhang G."/>
        </authorList>
    </citation>
    <scope>NUCLEOTIDE SEQUENCE</scope>
</reference>
<dbReference type="InParanoid" id="F4WTX7"/>
<organism evidence="2">
    <name type="scientific">Acromyrmex echinatior</name>
    <name type="common">Panamanian leafcutter ant</name>
    <name type="synonym">Acromyrmex octospinosus echinatior</name>
    <dbReference type="NCBI Taxonomy" id="103372"/>
    <lineage>
        <taxon>Eukaryota</taxon>
        <taxon>Metazoa</taxon>
        <taxon>Ecdysozoa</taxon>
        <taxon>Arthropoda</taxon>
        <taxon>Hexapoda</taxon>
        <taxon>Insecta</taxon>
        <taxon>Pterygota</taxon>
        <taxon>Neoptera</taxon>
        <taxon>Endopterygota</taxon>
        <taxon>Hymenoptera</taxon>
        <taxon>Apocrita</taxon>
        <taxon>Aculeata</taxon>
        <taxon>Formicoidea</taxon>
        <taxon>Formicidae</taxon>
        <taxon>Myrmicinae</taxon>
        <taxon>Acromyrmex</taxon>
    </lineage>
</organism>
<evidence type="ECO:0000313" key="1">
    <source>
        <dbReference type="EMBL" id="EGI62334.1"/>
    </source>
</evidence>
<proteinExistence type="predicted"/>
<sequence length="111" mass="12055">MRLASDVRAVEAETHDFRRVREIRVRESSRLRAPLVHAGNAIRLKTGAVASSGGGGRHLLNPAEDATAATERAEGLTGLTGLWNRRSPPSSDAHLFLCATENHPHHFCPTN</sequence>
<gene>
    <name evidence="1" type="ORF">G5I_09330</name>
</gene>
<dbReference type="EMBL" id="GL888345">
    <property type="protein sequence ID" value="EGI62334.1"/>
    <property type="molecule type" value="Genomic_DNA"/>
</dbReference>